<organism evidence="1 2">
    <name type="scientific">Rubidibacter lacunae KORDI 51-2</name>
    <dbReference type="NCBI Taxonomy" id="582515"/>
    <lineage>
        <taxon>Bacteria</taxon>
        <taxon>Bacillati</taxon>
        <taxon>Cyanobacteriota</taxon>
        <taxon>Cyanophyceae</taxon>
        <taxon>Oscillatoriophycideae</taxon>
        <taxon>Chroococcales</taxon>
        <taxon>Aphanothecaceae</taxon>
        <taxon>Rubidibacter</taxon>
    </lineage>
</organism>
<dbReference type="Proteomes" id="UP000016960">
    <property type="component" value="Unassembled WGS sequence"/>
</dbReference>
<dbReference type="EMBL" id="ASSJ01000003">
    <property type="protein sequence ID" value="ERN43072.1"/>
    <property type="molecule type" value="Genomic_DNA"/>
</dbReference>
<name>U5DQF8_9CHRO</name>
<accession>U5DQF8</accession>
<evidence type="ECO:0000313" key="1">
    <source>
        <dbReference type="EMBL" id="ERN43072.1"/>
    </source>
</evidence>
<reference evidence="1 2" key="1">
    <citation type="submission" date="2013-05" db="EMBL/GenBank/DDBJ databases">
        <title>Draft genome sequence of Rubidibacter lacunae KORDI 51-2.</title>
        <authorList>
            <person name="Choi D.H."/>
            <person name="Noh J.H."/>
            <person name="Kwon K.-K."/>
            <person name="Lee J.-H."/>
            <person name="Ryu J.-Y."/>
        </authorList>
    </citation>
    <scope>NUCLEOTIDE SEQUENCE [LARGE SCALE GENOMIC DNA]</scope>
    <source>
        <strain evidence="1 2">KORDI 51-2</strain>
    </source>
</reference>
<protein>
    <submittedName>
        <fullName evidence="1">Uncharacterized protein</fullName>
    </submittedName>
</protein>
<gene>
    <name evidence="1" type="ORF">KR51_00001320</name>
</gene>
<proteinExistence type="predicted"/>
<sequence>MQEQPRIPSVDKVLMFELLILQQLYNISEDEHEH</sequence>
<keyword evidence="2" id="KW-1185">Reference proteome</keyword>
<dbReference type="InParanoid" id="U5DQF8"/>
<dbReference type="AlphaFoldDB" id="U5DQF8"/>
<evidence type="ECO:0000313" key="2">
    <source>
        <dbReference type="Proteomes" id="UP000016960"/>
    </source>
</evidence>
<comment type="caution">
    <text evidence="1">The sequence shown here is derived from an EMBL/GenBank/DDBJ whole genome shotgun (WGS) entry which is preliminary data.</text>
</comment>